<feature type="transmembrane region" description="Helical" evidence="6">
    <location>
        <begin position="137"/>
        <end position="160"/>
    </location>
</feature>
<gene>
    <name evidence="7" type="ORF">HMJ28_03975</name>
</gene>
<dbReference type="GO" id="GO:0033013">
    <property type="term" value="P:tetrapyrrole metabolic process"/>
    <property type="evidence" value="ECO:0007669"/>
    <property type="project" value="UniProtKB-ARBA"/>
</dbReference>
<dbReference type="PIRSF" id="PIRSF005859">
    <property type="entry name" value="PBR"/>
    <property type="match status" value="1"/>
</dbReference>
<dbReference type="GO" id="GO:0016020">
    <property type="term" value="C:membrane"/>
    <property type="evidence" value="ECO:0007669"/>
    <property type="project" value="UniProtKB-SubCell"/>
</dbReference>
<keyword evidence="4 6" id="KW-1133">Transmembrane helix</keyword>
<accession>A0A7Y3V6E8</accession>
<evidence type="ECO:0000256" key="5">
    <source>
        <dbReference type="ARBA" id="ARBA00023136"/>
    </source>
</evidence>
<evidence type="ECO:0000256" key="2">
    <source>
        <dbReference type="ARBA" id="ARBA00007524"/>
    </source>
</evidence>
<dbReference type="Proteomes" id="UP000528432">
    <property type="component" value="Unassembled WGS sequence"/>
</dbReference>
<dbReference type="InterPro" id="IPR004307">
    <property type="entry name" value="TspO_MBR"/>
</dbReference>
<dbReference type="Pfam" id="PF03073">
    <property type="entry name" value="TspO_MBR"/>
    <property type="match status" value="1"/>
</dbReference>
<feature type="transmembrane region" description="Helical" evidence="6">
    <location>
        <begin position="109"/>
        <end position="130"/>
    </location>
</feature>
<dbReference type="CDD" id="cd15904">
    <property type="entry name" value="TSPO_MBR"/>
    <property type="match status" value="1"/>
</dbReference>
<comment type="caution">
    <text evidence="7">The sequence shown here is derived from an EMBL/GenBank/DDBJ whole genome shotgun (WGS) entry which is preliminary data.</text>
</comment>
<feature type="transmembrane region" description="Helical" evidence="6">
    <location>
        <begin position="12"/>
        <end position="31"/>
    </location>
</feature>
<evidence type="ECO:0000256" key="1">
    <source>
        <dbReference type="ARBA" id="ARBA00004141"/>
    </source>
</evidence>
<feature type="transmembrane region" description="Helical" evidence="6">
    <location>
        <begin position="85"/>
        <end position="103"/>
    </location>
</feature>
<keyword evidence="5 6" id="KW-0472">Membrane</keyword>
<dbReference type="RefSeq" id="WP_171303036.1">
    <property type="nucleotide sequence ID" value="NZ_JABFIF010000004.1"/>
</dbReference>
<reference evidence="7 8" key="1">
    <citation type="submission" date="2020-05" db="EMBL/GenBank/DDBJ databases">
        <title>Draft genome sequence of Clostridium cochlearium strain AGROS13 isolated from a sheep dairy farm in New Zealand.</title>
        <authorList>
            <person name="Gupta T.B."/>
            <person name="Jauregui R."/>
            <person name="Risson A.N."/>
            <person name="Brightwell G."/>
            <person name="Maclean P."/>
        </authorList>
    </citation>
    <scope>NUCLEOTIDE SEQUENCE [LARGE SCALE GENOMIC DNA]</scope>
    <source>
        <strain evidence="7 8">AGROS13</strain>
    </source>
</reference>
<organism evidence="7 8">
    <name type="scientific">Clostridium cochlearium</name>
    <dbReference type="NCBI Taxonomy" id="1494"/>
    <lineage>
        <taxon>Bacteria</taxon>
        <taxon>Bacillati</taxon>
        <taxon>Bacillota</taxon>
        <taxon>Clostridia</taxon>
        <taxon>Eubacteriales</taxon>
        <taxon>Clostridiaceae</taxon>
        <taxon>Clostridium</taxon>
    </lineage>
</organism>
<dbReference type="FunFam" id="1.20.1260.100:FF:000001">
    <property type="entry name" value="translocator protein 2"/>
    <property type="match status" value="1"/>
</dbReference>
<evidence type="ECO:0000256" key="4">
    <source>
        <dbReference type="ARBA" id="ARBA00022989"/>
    </source>
</evidence>
<comment type="subcellular location">
    <subcellularLocation>
        <location evidence="1">Membrane</location>
        <topology evidence="1">Multi-pass membrane protein</topology>
    </subcellularLocation>
</comment>
<protein>
    <submittedName>
        <fullName evidence="7">Tryptophan-rich sensory protein</fullName>
    </submittedName>
</protein>
<dbReference type="Gene3D" id="1.20.1260.100">
    <property type="entry name" value="TspO/MBR protein"/>
    <property type="match status" value="1"/>
</dbReference>
<dbReference type="EMBL" id="JABFIF010000004">
    <property type="protein sequence ID" value="NOH15552.1"/>
    <property type="molecule type" value="Genomic_DNA"/>
</dbReference>
<feature type="transmembrane region" description="Helical" evidence="6">
    <location>
        <begin position="51"/>
        <end position="73"/>
    </location>
</feature>
<dbReference type="AlphaFoldDB" id="A0A7Y3V6E8"/>
<dbReference type="PANTHER" id="PTHR10057">
    <property type="entry name" value="PERIPHERAL-TYPE BENZODIAZEPINE RECEPTOR"/>
    <property type="match status" value="1"/>
</dbReference>
<name>A0A7Y3V6E8_CLOCO</name>
<evidence type="ECO:0000313" key="7">
    <source>
        <dbReference type="EMBL" id="NOH15552.1"/>
    </source>
</evidence>
<proteinExistence type="inferred from homology"/>
<evidence type="ECO:0000256" key="3">
    <source>
        <dbReference type="ARBA" id="ARBA00022692"/>
    </source>
</evidence>
<sequence>MIKSSKEKNIGLLLVIIIFIQGVGFLSGRLGMSNQNTYNDFVKPSFSPPGWIFPIVWGILYFLIALAFYRIIIKGKQGENINKSVIYFIIQLTLNFLWAIIFFRFKLYGFAFLELLILLVFILLSIFEFYKLDKIAAYLMIPYAIWVSFAGILNCAIWILNR</sequence>
<comment type="similarity">
    <text evidence="2">Belongs to the TspO/BZRP family.</text>
</comment>
<evidence type="ECO:0000313" key="8">
    <source>
        <dbReference type="Proteomes" id="UP000528432"/>
    </source>
</evidence>
<evidence type="ECO:0000256" key="6">
    <source>
        <dbReference type="SAM" id="Phobius"/>
    </source>
</evidence>
<dbReference type="PANTHER" id="PTHR10057:SF0">
    <property type="entry name" value="TRANSLOCATOR PROTEIN"/>
    <property type="match status" value="1"/>
</dbReference>
<dbReference type="InterPro" id="IPR038330">
    <property type="entry name" value="TspO/MBR-related_sf"/>
</dbReference>
<keyword evidence="3 6" id="KW-0812">Transmembrane</keyword>